<sequence>MKVALIGLSGYAGKVLYQLLGGHSRVNQVNIYDHNVDEVTTVADTYKGMIGNRDRVYPYDYSEIMNKNDAAFFATPAGVTSKLAQPFIHEGFPVIDLSGDYRLTDPQTYEDWYHKPAAVSGLDEAEYGIADFNHLASTTNYVANPGCYATATLTGLKPVFNSDMFSLDSVIVDAKSGTSGACKRLTESSHFTNVNENLSVYKPNQHQHIPEIMQQLVEWNHEAKPIQFTTSLLPISRGIMATMYVKVKPDVGISEIDELFEAELADAPFTRFTGTELPDIKEVVGTNFCDVGIAYNETNQTLMIVSVIDNLIKGASGQAVQNFNQMFGFAEDEGLKLAQVTV</sequence>
<keyword evidence="2 7" id="KW-0055">Arginine biosynthesis</keyword>
<dbReference type="PROSITE" id="PS01224">
    <property type="entry name" value="ARGC"/>
    <property type="match status" value="1"/>
</dbReference>
<evidence type="ECO:0000256" key="5">
    <source>
        <dbReference type="ARBA" id="ARBA00023002"/>
    </source>
</evidence>
<evidence type="ECO:0000256" key="3">
    <source>
        <dbReference type="ARBA" id="ARBA00022605"/>
    </source>
</evidence>
<dbReference type="PANTHER" id="PTHR32338">
    <property type="entry name" value="N-ACETYL-GAMMA-GLUTAMYL-PHOSPHATE REDUCTASE, CHLOROPLASTIC-RELATED-RELATED"/>
    <property type="match status" value="1"/>
</dbReference>
<dbReference type="HAMAP" id="MF_00150">
    <property type="entry name" value="ArgC_type1"/>
    <property type="match status" value="1"/>
</dbReference>
<dbReference type="CDD" id="cd17895">
    <property type="entry name" value="AGPR_1_N"/>
    <property type="match status" value="1"/>
</dbReference>
<dbReference type="GO" id="GO:0006526">
    <property type="term" value="P:L-arginine biosynthetic process"/>
    <property type="evidence" value="ECO:0007669"/>
    <property type="project" value="UniProtKB-UniRule"/>
</dbReference>
<dbReference type="GO" id="GO:0070401">
    <property type="term" value="F:NADP+ binding"/>
    <property type="evidence" value="ECO:0007669"/>
    <property type="project" value="InterPro"/>
</dbReference>
<dbReference type="SUPFAM" id="SSF55347">
    <property type="entry name" value="Glyceraldehyde-3-phosphate dehydrogenase-like, C-terminal domain"/>
    <property type="match status" value="1"/>
</dbReference>
<keyword evidence="7" id="KW-0963">Cytoplasm</keyword>
<dbReference type="Pfam" id="PF01118">
    <property type="entry name" value="Semialdhyde_dh"/>
    <property type="match status" value="1"/>
</dbReference>
<keyword evidence="5 7" id="KW-0560">Oxidoreductase</keyword>
<dbReference type="InterPro" id="IPR000706">
    <property type="entry name" value="AGPR_type-1"/>
</dbReference>
<reference evidence="10 11" key="1">
    <citation type="journal article" date="2015" name="Genome Announc.">
        <title>Genome Sequence of Lactobacillus curieae CCTCC M 2011381T, a Novel Producer of Gamma-aminobutyric Acid.</title>
        <authorList>
            <person name="Wang Y."/>
            <person name="Wang Y."/>
            <person name="Lang C."/>
            <person name="Wei D."/>
            <person name="Xu P."/>
            <person name="Xie J."/>
        </authorList>
    </citation>
    <scope>NUCLEOTIDE SEQUENCE [LARGE SCALE GENOMIC DNA]</scope>
    <source>
        <strain evidence="10 11">CCTCC M 2011381</strain>
    </source>
</reference>
<dbReference type="Gene3D" id="3.30.360.10">
    <property type="entry name" value="Dihydrodipicolinate Reductase, domain 2"/>
    <property type="match status" value="1"/>
</dbReference>
<comment type="subcellular location">
    <subcellularLocation>
        <location evidence="7">Cytoplasm</location>
    </subcellularLocation>
</comment>
<dbReference type="InterPro" id="IPR058924">
    <property type="entry name" value="AGPR_dimerisation_dom"/>
</dbReference>
<dbReference type="InterPro" id="IPR036291">
    <property type="entry name" value="NAD(P)-bd_dom_sf"/>
</dbReference>
<evidence type="ECO:0000313" key="11">
    <source>
        <dbReference type="Proteomes" id="UP000030361"/>
    </source>
</evidence>
<dbReference type="FunFam" id="3.30.360.10:FF:000014">
    <property type="entry name" value="N-acetyl-gamma-glutamyl-phosphate reductase"/>
    <property type="match status" value="1"/>
</dbReference>
<dbReference type="GO" id="GO:0051287">
    <property type="term" value="F:NAD binding"/>
    <property type="evidence" value="ECO:0007669"/>
    <property type="project" value="InterPro"/>
</dbReference>
<dbReference type="InterPro" id="IPR050085">
    <property type="entry name" value="AGPR"/>
</dbReference>
<dbReference type="GO" id="GO:0003942">
    <property type="term" value="F:N-acetyl-gamma-glutamyl-phosphate reductase activity"/>
    <property type="evidence" value="ECO:0007669"/>
    <property type="project" value="UniProtKB-UniRule"/>
</dbReference>
<evidence type="ECO:0000256" key="2">
    <source>
        <dbReference type="ARBA" id="ARBA00022571"/>
    </source>
</evidence>
<dbReference type="PANTHER" id="PTHR32338:SF10">
    <property type="entry name" value="N-ACETYL-GAMMA-GLUTAMYL-PHOSPHATE REDUCTASE, CHLOROPLASTIC-RELATED"/>
    <property type="match status" value="1"/>
</dbReference>
<organism evidence="10 11">
    <name type="scientific">Lentilactobacillus curieae</name>
    <dbReference type="NCBI Taxonomy" id="1138822"/>
    <lineage>
        <taxon>Bacteria</taxon>
        <taxon>Bacillati</taxon>
        <taxon>Bacillota</taxon>
        <taxon>Bacilli</taxon>
        <taxon>Lactobacillales</taxon>
        <taxon>Lactobacillaceae</taxon>
        <taxon>Lentilactobacillus</taxon>
    </lineage>
</organism>
<evidence type="ECO:0000256" key="7">
    <source>
        <dbReference type="HAMAP-Rule" id="MF_00150"/>
    </source>
</evidence>
<evidence type="ECO:0000256" key="8">
    <source>
        <dbReference type="PROSITE-ProRule" id="PRU10010"/>
    </source>
</evidence>
<dbReference type="OrthoDB" id="9801289at2"/>
<dbReference type="NCBIfam" id="TIGR01850">
    <property type="entry name" value="argC"/>
    <property type="match status" value="1"/>
</dbReference>
<evidence type="ECO:0000313" key="10">
    <source>
        <dbReference type="EMBL" id="AQW20885.1"/>
    </source>
</evidence>
<dbReference type="CDD" id="cd23934">
    <property type="entry name" value="AGPR_1_C"/>
    <property type="match status" value="1"/>
</dbReference>
<dbReference type="EMBL" id="CP018906">
    <property type="protein sequence ID" value="AQW20885.1"/>
    <property type="molecule type" value="Genomic_DNA"/>
</dbReference>
<feature type="domain" description="Semialdehyde dehydrogenase NAD-binding" evidence="9">
    <location>
        <begin position="2"/>
        <end position="138"/>
    </location>
</feature>
<dbReference type="Gene3D" id="3.40.50.720">
    <property type="entry name" value="NAD(P)-binding Rossmann-like Domain"/>
    <property type="match status" value="1"/>
</dbReference>
<dbReference type="SMART" id="SM00859">
    <property type="entry name" value="Semialdhyde_dh"/>
    <property type="match status" value="1"/>
</dbReference>
<keyword evidence="4 7" id="KW-0521">NADP</keyword>
<comment type="similarity">
    <text evidence="7">Belongs to the NAGSA dehydrogenase family. Type 1 subfamily.</text>
</comment>
<dbReference type="SUPFAM" id="SSF51735">
    <property type="entry name" value="NAD(P)-binding Rossmann-fold domains"/>
    <property type="match status" value="1"/>
</dbReference>
<keyword evidence="3 7" id="KW-0028">Amino-acid biosynthesis</keyword>
<proteinExistence type="inferred from homology"/>
<dbReference type="AlphaFoldDB" id="A0A1S6QH01"/>
<comment type="function">
    <text evidence="7">Catalyzes the NADPH-dependent reduction of N-acetyl-5-glutamyl phosphate to yield N-acetyl-L-glutamate 5-semialdehyde.</text>
</comment>
<keyword evidence="11" id="KW-1185">Reference proteome</keyword>
<evidence type="ECO:0000259" key="9">
    <source>
        <dbReference type="SMART" id="SM00859"/>
    </source>
</evidence>
<dbReference type="EC" id="1.2.1.38" evidence="7"/>
<dbReference type="InterPro" id="IPR000534">
    <property type="entry name" value="Semialdehyde_DH_NAD-bd"/>
</dbReference>
<name>A0A1S6QH01_9LACO</name>
<comment type="pathway">
    <text evidence="1 7">Amino-acid biosynthesis; L-arginine biosynthesis; N(2)-acetyl-L-ornithine from L-glutamate: step 3/4.</text>
</comment>
<comment type="catalytic activity">
    <reaction evidence="6 7">
        <text>N-acetyl-L-glutamate 5-semialdehyde + phosphate + NADP(+) = N-acetyl-L-glutamyl 5-phosphate + NADPH + H(+)</text>
        <dbReference type="Rhea" id="RHEA:21588"/>
        <dbReference type="ChEBI" id="CHEBI:15378"/>
        <dbReference type="ChEBI" id="CHEBI:29123"/>
        <dbReference type="ChEBI" id="CHEBI:43474"/>
        <dbReference type="ChEBI" id="CHEBI:57783"/>
        <dbReference type="ChEBI" id="CHEBI:57936"/>
        <dbReference type="ChEBI" id="CHEBI:58349"/>
        <dbReference type="EC" id="1.2.1.38"/>
    </reaction>
</comment>
<evidence type="ECO:0000256" key="4">
    <source>
        <dbReference type="ARBA" id="ARBA00022857"/>
    </source>
</evidence>
<evidence type="ECO:0000256" key="1">
    <source>
        <dbReference type="ARBA" id="ARBA00004862"/>
    </source>
</evidence>
<dbReference type="KEGG" id="lcu:PL11_002625"/>
<feature type="active site" evidence="7 8">
    <location>
        <position position="147"/>
    </location>
</feature>
<dbReference type="UniPathway" id="UPA00068">
    <property type="reaction ID" value="UER00108"/>
</dbReference>
<dbReference type="GO" id="GO:0005737">
    <property type="term" value="C:cytoplasm"/>
    <property type="evidence" value="ECO:0007669"/>
    <property type="project" value="UniProtKB-SubCell"/>
</dbReference>
<dbReference type="Pfam" id="PF22698">
    <property type="entry name" value="Semialdhyde_dhC_1"/>
    <property type="match status" value="1"/>
</dbReference>
<protein>
    <recommendedName>
        <fullName evidence="7">N-acetyl-gamma-glutamyl-phosphate reductase</fullName>
        <shortName evidence="7">AGPR</shortName>
        <ecNumber evidence="7">1.2.1.38</ecNumber>
    </recommendedName>
    <alternativeName>
        <fullName evidence="7">N-acetyl-glutamate semialdehyde dehydrogenase</fullName>
        <shortName evidence="7">NAGSA dehydrogenase</shortName>
    </alternativeName>
</protein>
<dbReference type="RefSeq" id="WP_035166167.1">
    <property type="nucleotide sequence ID" value="NZ_CP018906.1"/>
</dbReference>
<gene>
    <name evidence="7" type="primary">argC</name>
    <name evidence="10" type="ORF">PL11_002625</name>
</gene>
<evidence type="ECO:0000256" key="6">
    <source>
        <dbReference type="ARBA" id="ARBA00050557"/>
    </source>
</evidence>
<dbReference type="Proteomes" id="UP000030361">
    <property type="component" value="Chromosome"/>
</dbReference>
<accession>A0A1S6QH01</accession>
<dbReference type="eggNOG" id="COG0002">
    <property type="taxonomic scope" value="Bacteria"/>
</dbReference>
<dbReference type="InterPro" id="IPR023013">
    <property type="entry name" value="AGPR_AS"/>
</dbReference>